<dbReference type="InterPro" id="IPR016123">
    <property type="entry name" value="Mog1/PsbP_a/b/a-sand"/>
</dbReference>
<dbReference type="PANTHER" id="PTHR15837">
    <property type="entry name" value="RAN GUANINE NUCLEOTIDE RELEASE FACTOR"/>
    <property type="match status" value="1"/>
</dbReference>
<name>A0A9P4LU65_9PEZI</name>
<evidence type="ECO:0000256" key="3">
    <source>
        <dbReference type="ARBA" id="ARBA00022927"/>
    </source>
</evidence>
<organism evidence="4 5">
    <name type="scientific">Saccharata proteae CBS 121410</name>
    <dbReference type="NCBI Taxonomy" id="1314787"/>
    <lineage>
        <taxon>Eukaryota</taxon>
        <taxon>Fungi</taxon>
        <taxon>Dikarya</taxon>
        <taxon>Ascomycota</taxon>
        <taxon>Pezizomycotina</taxon>
        <taxon>Dothideomycetes</taxon>
        <taxon>Dothideomycetes incertae sedis</taxon>
        <taxon>Botryosphaeriales</taxon>
        <taxon>Saccharataceae</taxon>
        <taxon>Saccharata</taxon>
    </lineage>
</organism>
<evidence type="ECO:0000256" key="2">
    <source>
        <dbReference type="ARBA" id="ARBA00022448"/>
    </source>
</evidence>
<dbReference type="AlphaFoldDB" id="A0A9P4LU65"/>
<keyword evidence="2" id="KW-0813">Transport</keyword>
<dbReference type="SUPFAM" id="SSF55724">
    <property type="entry name" value="Mog1p/PsbP-like"/>
    <property type="match status" value="1"/>
</dbReference>
<dbReference type="Gene3D" id="3.40.1000.10">
    <property type="entry name" value="Mog1/PsbP, alpha/beta/alpha sandwich"/>
    <property type="match status" value="1"/>
</dbReference>
<sequence>MEFISTELFGGAIVVDLPACFVDASNIRQVPDNQEVFLDSNGFTSLIFDLTERVDAPAAGSDEEALKYHFSDIIDEETNEDSTRIWQSGAVGMGKMASHPAYTLLATQHPPSPKTTTTTPTHPPKPTPDFTAILLLLLRLEAQKTDIVVTINVPHAPGEYAATEVDFEKKQFGALTERARAALERVRESFEVREWGLFVE</sequence>
<dbReference type="GO" id="GO:0006606">
    <property type="term" value="P:protein import into nucleus"/>
    <property type="evidence" value="ECO:0007669"/>
    <property type="project" value="TreeGrafter"/>
</dbReference>
<accession>A0A9P4LU65</accession>
<dbReference type="PANTHER" id="PTHR15837:SF0">
    <property type="entry name" value="RAN GUANINE NUCLEOTIDE RELEASE FACTOR"/>
    <property type="match status" value="1"/>
</dbReference>
<comment type="similarity">
    <text evidence="1">Belongs to the MOG1 family.</text>
</comment>
<reference evidence="4" key="1">
    <citation type="journal article" date="2020" name="Stud. Mycol.">
        <title>101 Dothideomycetes genomes: a test case for predicting lifestyles and emergence of pathogens.</title>
        <authorList>
            <person name="Haridas S."/>
            <person name="Albert R."/>
            <person name="Binder M."/>
            <person name="Bloem J."/>
            <person name="Labutti K."/>
            <person name="Salamov A."/>
            <person name="Andreopoulos B."/>
            <person name="Baker S."/>
            <person name="Barry K."/>
            <person name="Bills G."/>
            <person name="Bluhm B."/>
            <person name="Cannon C."/>
            <person name="Castanera R."/>
            <person name="Culley D."/>
            <person name="Daum C."/>
            <person name="Ezra D."/>
            <person name="Gonzalez J."/>
            <person name="Henrissat B."/>
            <person name="Kuo A."/>
            <person name="Liang C."/>
            <person name="Lipzen A."/>
            <person name="Lutzoni F."/>
            <person name="Magnuson J."/>
            <person name="Mondo S."/>
            <person name="Nolan M."/>
            <person name="Ohm R."/>
            <person name="Pangilinan J."/>
            <person name="Park H.-J."/>
            <person name="Ramirez L."/>
            <person name="Alfaro M."/>
            <person name="Sun H."/>
            <person name="Tritt A."/>
            <person name="Yoshinaga Y."/>
            <person name="Zwiers L.-H."/>
            <person name="Turgeon B."/>
            <person name="Goodwin S."/>
            <person name="Spatafora J."/>
            <person name="Crous P."/>
            <person name="Grigoriev I."/>
        </authorList>
    </citation>
    <scope>NUCLEOTIDE SEQUENCE</scope>
    <source>
        <strain evidence="4">CBS 121410</strain>
    </source>
</reference>
<evidence type="ECO:0000256" key="1">
    <source>
        <dbReference type="ARBA" id="ARBA00010307"/>
    </source>
</evidence>
<proteinExistence type="inferred from homology"/>
<gene>
    <name evidence="4" type="ORF">K490DRAFT_49005</name>
</gene>
<dbReference type="EMBL" id="ML978740">
    <property type="protein sequence ID" value="KAF2084527.1"/>
    <property type="molecule type" value="Genomic_DNA"/>
</dbReference>
<protein>
    <submittedName>
        <fullName evidence="4">Mog1p/PsbP-like protein</fullName>
    </submittedName>
</protein>
<dbReference type="OrthoDB" id="10255285at2759"/>
<comment type="caution">
    <text evidence="4">The sequence shown here is derived from an EMBL/GenBank/DDBJ whole genome shotgun (WGS) entry which is preliminary data.</text>
</comment>
<keyword evidence="5" id="KW-1185">Reference proteome</keyword>
<evidence type="ECO:0000313" key="5">
    <source>
        <dbReference type="Proteomes" id="UP000799776"/>
    </source>
</evidence>
<dbReference type="GO" id="GO:0005085">
    <property type="term" value="F:guanyl-nucleotide exchange factor activity"/>
    <property type="evidence" value="ECO:0007669"/>
    <property type="project" value="TreeGrafter"/>
</dbReference>
<dbReference type="GO" id="GO:0031267">
    <property type="term" value="F:small GTPase binding"/>
    <property type="evidence" value="ECO:0007669"/>
    <property type="project" value="TreeGrafter"/>
</dbReference>
<dbReference type="InterPro" id="IPR007681">
    <property type="entry name" value="Mog1"/>
</dbReference>
<dbReference type="Proteomes" id="UP000799776">
    <property type="component" value="Unassembled WGS sequence"/>
</dbReference>
<evidence type="ECO:0000313" key="4">
    <source>
        <dbReference type="EMBL" id="KAF2084527.1"/>
    </source>
</evidence>
<dbReference type="Pfam" id="PF04603">
    <property type="entry name" value="Mog1"/>
    <property type="match status" value="1"/>
</dbReference>
<dbReference type="GO" id="GO:0005634">
    <property type="term" value="C:nucleus"/>
    <property type="evidence" value="ECO:0007669"/>
    <property type="project" value="TreeGrafter"/>
</dbReference>
<keyword evidence="3" id="KW-0653">Protein transport</keyword>